<feature type="transmembrane region" description="Helical" evidence="7">
    <location>
        <begin position="99"/>
        <end position="123"/>
    </location>
</feature>
<accession>A0ABP9B4G0</accession>
<evidence type="ECO:0000313" key="9">
    <source>
        <dbReference type="EMBL" id="GAA4789151.1"/>
    </source>
</evidence>
<dbReference type="Pfam" id="PF07690">
    <property type="entry name" value="MFS_1"/>
    <property type="match status" value="1"/>
</dbReference>
<reference evidence="10" key="1">
    <citation type="journal article" date="2019" name="Int. J. Syst. Evol. Microbiol.">
        <title>The Global Catalogue of Microorganisms (GCM) 10K type strain sequencing project: providing services to taxonomists for standard genome sequencing and annotation.</title>
        <authorList>
            <consortium name="The Broad Institute Genomics Platform"/>
            <consortium name="The Broad Institute Genome Sequencing Center for Infectious Disease"/>
            <person name="Wu L."/>
            <person name="Ma J."/>
        </authorList>
    </citation>
    <scope>NUCLEOTIDE SEQUENCE [LARGE SCALE GENOMIC DNA]</scope>
    <source>
        <strain evidence="10">JCM 18324</strain>
    </source>
</reference>
<evidence type="ECO:0000256" key="5">
    <source>
        <dbReference type="ARBA" id="ARBA00023251"/>
    </source>
</evidence>
<feature type="domain" description="Major facilitator superfamily (MFS) profile" evidence="8">
    <location>
        <begin position="101"/>
        <end position="557"/>
    </location>
</feature>
<dbReference type="PANTHER" id="PTHR42718:SF39">
    <property type="entry name" value="ACTINORHODIN TRANSPORTER-RELATED"/>
    <property type="match status" value="1"/>
</dbReference>
<evidence type="ECO:0000256" key="2">
    <source>
        <dbReference type="ARBA" id="ARBA00022692"/>
    </source>
</evidence>
<dbReference type="InterPro" id="IPR011701">
    <property type="entry name" value="MFS"/>
</dbReference>
<feature type="transmembrane region" description="Helical" evidence="7">
    <location>
        <begin position="166"/>
        <end position="186"/>
    </location>
</feature>
<protein>
    <submittedName>
        <fullName evidence="9">MFS transporter</fullName>
    </submittedName>
</protein>
<evidence type="ECO:0000259" key="8">
    <source>
        <dbReference type="PROSITE" id="PS50850"/>
    </source>
</evidence>
<keyword evidence="5" id="KW-0046">Antibiotic resistance</keyword>
<evidence type="ECO:0000256" key="6">
    <source>
        <dbReference type="SAM" id="MobiDB-lite"/>
    </source>
</evidence>
<feature type="region of interest" description="Disordered" evidence="6">
    <location>
        <begin position="1"/>
        <end position="94"/>
    </location>
</feature>
<dbReference type="EMBL" id="BAABJV010000014">
    <property type="protein sequence ID" value="GAA4789151.1"/>
    <property type="molecule type" value="Genomic_DNA"/>
</dbReference>
<dbReference type="PANTHER" id="PTHR42718">
    <property type="entry name" value="MAJOR FACILITATOR SUPERFAMILY MULTIDRUG TRANSPORTER MFSC"/>
    <property type="match status" value="1"/>
</dbReference>
<dbReference type="CDD" id="cd17321">
    <property type="entry name" value="MFS_MMR_MDR_like"/>
    <property type="match status" value="1"/>
</dbReference>
<dbReference type="Gene3D" id="1.20.1250.20">
    <property type="entry name" value="MFS general substrate transporter like domains"/>
    <property type="match status" value="1"/>
</dbReference>
<feature type="transmembrane region" description="Helical" evidence="7">
    <location>
        <begin position="394"/>
        <end position="416"/>
    </location>
</feature>
<dbReference type="PROSITE" id="PS50850">
    <property type="entry name" value="MFS"/>
    <property type="match status" value="1"/>
</dbReference>
<feature type="compositionally biased region" description="Basic residues" evidence="6">
    <location>
        <begin position="51"/>
        <end position="65"/>
    </location>
</feature>
<dbReference type="Gene3D" id="1.20.1720.10">
    <property type="entry name" value="Multidrug resistance protein D"/>
    <property type="match status" value="1"/>
</dbReference>
<dbReference type="PROSITE" id="PS00217">
    <property type="entry name" value="SUGAR_TRANSPORT_2"/>
    <property type="match status" value="1"/>
</dbReference>
<feature type="transmembrane region" description="Helical" evidence="7">
    <location>
        <begin position="225"/>
        <end position="247"/>
    </location>
</feature>
<feature type="transmembrane region" description="Helical" evidence="7">
    <location>
        <begin position="455"/>
        <end position="474"/>
    </location>
</feature>
<keyword evidence="3 7" id="KW-1133">Transmembrane helix</keyword>
<comment type="caution">
    <text evidence="9">The sequence shown here is derived from an EMBL/GenBank/DDBJ whole genome shotgun (WGS) entry which is preliminary data.</text>
</comment>
<feature type="transmembrane region" description="Helical" evidence="7">
    <location>
        <begin position="259"/>
        <end position="280"/>
    </location>
</feature>
<keyword evidence="10" id="KW-1185">Reference proteome</keyword>
<dbReference type="InterPro" id="IPR020846">
    <property type="entry name" value="MFS_dom"/>
</dbReference>
<keyword evidence="2 7" id="KW-0812">Transmembrane</keyword>
<dbReference type="PRINTS" id="PR01036">
    <property type="entry name" value="TCRTETB"/>
</dbReference>
<feature type="transmembrane region" description="Helical" evidence="7">
    <location>
        <begin position="428"/>
        <end position="449"/>
    </location>
</feature>
<comment type="subcellular location">
    <subcellularLocation>
        <location evidence="1">Cell membrane</location>
        <topology evidence="1">Multi-pass membrane protein</topology>
    </subcellularLocation>
</comment>
<sequence>MVRTGRRREPGGAGGTRPCGAVPASGARRGNTRTVEARRGGELTQCPLHGPRSRPGRGGPRRSRGGKVVAVTSPSPEGPPADGPGHEGAGPAADSPRRWGALAVCLLAGFMTLLDVSIVNVALPSIREGLDASEAALQWVLSGYALAFGLMLVPAGRLGDARGRRAVFMVGLALFTLASAACGAATSGTWLVVARALQGFAGGLVTPQISALIQQLFTGPERGRAFGMFGTVVAVSTGVGPLLGGLLIHLAGAEHGWRWVFYVNLPIGAVCLVLAARLLPDTPTAGRLALRRLDPVGVLLLGVGVLTLLLPFVESQVWPGPWRWLLLGASVLVLGAFTAWERFWAGRGGEPVVKLSLFRVRGYWLGCLLILFYFAGFTSIFFVSTLYLQSGLGYTALLAGAALTPFALASGVSATVGGRLVSRFGRPLIATGLALVAVGLAGTALAVHLVPGRGVGWAMAGPLLLAGLGSGLVISPNQALTLAEVPVAHAGSAGGTLQTAQRVGSAIGIAAVGAVFFGRLDGGAWAAAYDAGLLVSVAFVVAALAIALADVVAGRSRASRPAGREAAASADGPCEHST</sequence>
<evidence type="ECO:0000256" key="1">
    <source>
        <dbReference type="ARBA" id="ARBA00004651"/>
    </source>
</evidence>
<dbReference type="Proteomes" id="UP001501147">
    <property type="component" value="Unassembled WGS sequence"/>
</dbReference>
<feature type="transmembrane region" description="Helical" evidence="7">
    <location>
        <begin position="532"/>
        <end position="553"/>
    </location>
</feature>
<evidence type="ECO:0000256" key="7">
    <source>
        <dbReference type="SAM" id="Phobius"/>
    </source>
</evidence>
<evidence type="ECO:0000256" key="3">
    <source>
        <dbReference type="ARBA" id="ARBA00022989"/>
    </source>
</evidence>
<organism evidence="9 10">
    <name type="scientific">Streptomyces sanyensis</name>
    <dbReference type="NCBI Taxonomy" id="568869"/>
    <lineage>
        <taxon>Bacteria</taxon>
        <taxon>Bacillati</taxon>
        <taxon>Actinomycetota</taxon>
        <taxon>Actinomycetes</taxon>
        <taxon>Kitasatosporales</taxon>
        <taxon>Streptomycetaceae</taxon>
        <taxon>Streptomyces</taxon>
    </lineage>
</organism>
<feature type="transmembrane region" description="Helical" evidence="7">
    <location>
        <begin position="292"/>
        <end position="312"/>
    </location>
</feature>
<feature type="transmembrane region" description="Helical" evidence="7">
    <location>
        <begin position="135"/>
        <end position="154"/>
    </location>
</feature>
<dbReference type="SUPFAM" id="SSF103473">
    <property type="entry name" value="MFS general substrate transporter"/>
    <property type="match status" value="1"/>
</dbReference>
<dbReference type="InterPro" id="IPR036259">
    <property type="entry name" value="MFS_trans_sf"/>
</dbReference>
<gene>
    <name evidence="9" type="ORF">GCM10023329_45580</name>
</gene>
<feature type="transmembrane region" description="Helical" evidence="7">
    <location>
        <begin position="324"/>
        <end position="343"/>
    </location>
</feature>
<proteinExistence type="predicted"/>
<evidence type="ECO:0000256" key="4">
    <source>
        <dbReference type="ARBA" id="ARBA00023136"/>
    </source>
</evidence>
<feature type="transmembrane region" description="Helical" evidence="7">
    <location>
        <begin position="363"/>
        <end position="388"/>
    </location>
</feature>
<keyword evidence="4 7" id="KW-0472">Membrane</keyword>
<name>A0ABP9B4G0_9ACTN</name>
<evidence type="ECO:0000313" key="10">
    <source>
        <dbReference type="Proteomes" id="UP001501147"/>
    </source>
</evidence>
<dbReference type="InterPro" id="IPR005829">
    <property type="entry name" value="Sugar_transporter_CS"/>
</dbReference>